<dbReference type="CDD" id="cd00322">
    <property type="entry name" value="FNR_like"/>
    <property type="match status" value="1"/>
</dbReference>
<keyword evidence="2" id="KW-0812">Transmembrane</keyword>
<evidence type="ECO:0000256" key="2">
    <source>
        <dbReference type="SAM" id="Phobius"/>
    </source>
</evidence>
<dbReference type="PRINTS" id="PR00410">
    <property type="entry name" value="PHEHYDRXLASE"/>
</dbReference>
<evidence type="ECO:0000313" key="5">
    <source>
        <dbReference type="Proteomes" id="UP001268542"/>
    </source>
</evidence>
<keyword evidence="2" id="KW-1133">Transmembrane helix</keyword>
<dbReference type="PANTHER" id="PTHR47354">
    <property type="entry name" value="NADH OXIDOREDUCTASE HCR"/>
    <property type="match status" value="1"/>
</dbReference>
<accession>A0ABU3PRW8</accession>
<feature type="transmembrane region" description="Helical" evidence="2">
    <location>
        <begin position="269"/>
        <end position="290"/>
    </location>
</feature>
<feature type="transmembrane region" description="Helical" evidence="2">
    <location>
        <begin position="83"/>
        <end position="99"/>
    </location>
</feature>
<protein>
    <recommendedName>
        <fullName evidence="3">FAD-binding FR-type domain-containing protein</fullName>
    </recommendedName>
</protein>
<dbReference type="InterPro" id="IPR001433">
    <property type="entry name" value="OxRdtase_FAD/NAD-bd"/>
</dbReference>
<dbReference type="PANTHER" id="PTHR47354:SF5">
    <property type="entry name" value="PROTEIN RFBI"/>
    <property type="match status" value="1"/>
</dbReference>
<dbReference type="InterPro" id="IPR039261">
    <property type="entry name" value="FNR_nucleotide-bd"/>
</dbReference>
<feature type="transmembrane region" description="Helical" evidence="2">
    <location>
        <begin position="159"/>
        <end position="178"/>
    </location>
</feature>
<dbReference type="Gene3D" id="3.40.50.80">
    <property type="entry name" value="Nucleotide-binding domain of ferredoxin-NADP reductase (FNR) module"/>
    <property type="match status" value="1"/>
</dbReference>
<feature type="transmembrane region" description="Helical" evidence="2">
    <location>
        <begin position="129"/>
        <end position="147"/>
    </location>
</feature>
<feature type="domain" description="FAD-binding FR-type" evidence="3">
    <location>
        <begin position="293"/>
        <end position="396"/>
    </location>
</feature>
<dbReference type="InterPro" id="IPR017938">
    <property type="entry name" value="Riboflavin_synthase-like_b-brl"/>
</dbReference>
<dbReference type="Proteomes" id="UP001268542">
    <property type="component" value="Unassembled WGS sequence"/>
</dbReference>
<dbReference type="InterPro" id="IPR050415">
    <property type="entry name" value="MRET"/>
</dbReference>
<keyword evidence="5" id="KW-1185">Reference proteome</keyword>
<dbReference type="InterPro" id="IPR017927">
    <property type="entry name" value="FAD-bd_FR_type"/>
</dbReference>
<dbReference type="SUPFAM" id="SSF63380">
    <property type="entry name" value="Riboflavin synthase domain-like"/>
    <property type="match status" value="1"/>
</dbReference>
<feature type="transmembrane region" description="Helical" evidence="2">
    <location>
        <begin position="54"/>
        <end position="76"/>
    </location>
</feature>
<feature type="transmembrane region" description="Helical" evidence="2">
    <location>
        <begin position="185"/>
        <end position="202"/>
    </location>
</feature>
<dbReference type="EMBL" id="JAVYII010000001">
    <property type="protein sequence ID" value="MDT9591968.1"/>
    <property type="molecule type" value="Genomic_DNA"/>
</dbReference>
<dbReference type="Gene3D" id="2.40.30.10">
    <property type="entry name" value="Translation factors"/>
    <property type="match status" value="1"/>
</dbReference>
<organism evidence="4 5">
    <name type="scientific">Nocardioides imazamoxiresistens</name>
    <dbReference type="NCBI Taxonomy" id="3231893"/>
    <lineage>
        <taxon>Bacteria</taxon>
        <taxon>Bacillati</taxon>
        <taxon>Actinomycetota</taxon>
        <taxon>Actinomycetes</taxon>
        <taxon>Propionibacteriales</taxon>
        <taxon>Nocardioidaceae</taxon>
        <taxon>Nocardioides</taxon>
    </lineage>
</organism>
<feature type="transmembrane region" description="Helical" evidence="2">
    <location>
        <begin position="214"/>
        <end position="231"/>
    </location>
</feature>
<dbReference type="SUPFAM" id="SSF52343">
    <property type="entry name" value="Ferredoxin reductase-like, C-terminal NADP-linked domain"/>
    <property type="match status" value="1"/>
</dbReference>
<comment type="caution">
    <text evidence="4">The sequence shown here is derived from an EMBL/GenBank/DDBJ whole genome shotgun (WGS) entry which is preliminary data.</text>
</comment>
<dbReference type="RefSeq" id="WP_315731096.1">
    <property type="nucleotide sequence ID" value="NZ_JAVYII010000001.1"/>
</dbReference>
<proteinExistence type="predicted"/>
<gene>
    <name evidence="4" type="ORF">RDV89_02750</name>
</gene>
<feature type="transmembrane region" description="Helical" evidence="2">
    <location>
        <begin position="243"/>
        <end position="263"/>
    </location>
</feature>
<feature type="transmembrane region" description="Helical" evidence="2">
    <location>
        <begin position="21"/>
        <end position="42"/>
    </location>
</feature>
<keyword evidence="2" id="KW-0472">Membrane</keyword>
<evidence type="ECO:0000259" key="3">
    <source>
        <dbReference type="PROSITE" id="PS51384"/>
    </source>
</evidence>
<sequence>MTTLSSFTGRLDAALGRLPMYRVVTLALAALGAYALVLLFTGDIGLPGAEAPDAALSLVALLVASVVSNALLGLVFRARPHTESAVITALLLWFVLLPPGDAAQLWWIVGTAVAANASKYLVAVRGRHLVNPAAAGIVLVATLQHFLEPATGGIFNAWWVANSALLWPLVVAGLVVVWRVRRLDLVLVFVVLAATMVVLGRTNSGQPAGDSATYAFQSSPMLFLAFFMLTEPLTLPPRRLQRLGVAALAAIVFAWPNFASIFLVDPQPLWFYGLSAELALVTSGVVAFALGQRGGVRLELTDRRRVAGEVWELTFAPRRPLRFAPGQYLELALPHRRPDLRGVRRTFSIASPHDADTVSVALRVPEPCSSFKRELLVAETGSRLVATSVGGDFVLSGDGPVVLVAGGIGITPFLSQLRSEGRRGAAGRDAVLVYGVPDADEVPYAEELAAAGVPVVLVAPNAPSTPLPTGWRHVEAPFVSAEAVAEAVPDLAARTAYVSGPPAMVTALRGALRGRCRKVRTDVFAGY</sequence>
<evidence type="ECO:0000256" key="1">
    <source>
        <dbReference type="ARBA" id="ARBA00001974"/>
    </source>
</evidence>
<dbReference type="PROSITE" id="PS51384">
    <property type="entry name" value="FAD_FR"/>
    <property type="match status" value="1"/>
</dbReference>
<dbReference type="Pfam" id="PF00175">
    <property type="entry name" value="NAD_binding_1"/>
    <property type="match status" value="1"/>
</dbReference>
<name>A0ABU3PRW8_9ACTN</name>
<evidence type="ECO:0000313" key="4">
    <source>
        <dbReference type="EMBL" id="MDT9591968.1"/>
    </source>
</evidence>
<comment type="cofactor">
    <cofactor evidence="1">
        <name>FAD</name>
        <dbReference type="ChEBI" id="CHEBI:57692"/>
    </cofactor>
</comment>
<reference evidence="4 5" key="1">
    <citation type="submission" date="2023-08" db="EMBL/GenBank/DDBJ databases">
        <title>Nocardioides seae sp. nov., a bacterium isolated from a soil.</title>
        <authorList>
            <person name="Wang X."/>
        </authorList>
    </citation>
    <scope>NUCLEOTIDE SEQUENCE [LARGE SCALE GENOMIC DNA]</scope>
    <source>
        <strain evidence="4 5">YZH12</strain>
    </source>
</reference>